<gene>
    <name evidence="3" type="ORF">CCAX7_22620</name>
</gene>
<dbReference type="NCBIfam" id="NF033484">
    <property type="entry name" value="Stp1_PP2C_phos"/>
    <property type="match status" value="1"/>
</dbReference>
<evidence type="ECO:0000259" key="2">
    <source>
        <dbReference type="PROSITE" id="PS51746"/>
    </source>
</evidence>
<dbReference type="SMART" id="SM00332">
    <property type="entry name" value="PP2Cc"/>
    <property type="match status" value="1"/>
</dbReference>
<dbReference type="InterPro" id="IPR001932">
    <property type="entry name" value="PPM-type_phosphatase-like_dom"/>
</dbReference>
<dbReference type="SUPFAM" id="SSF101898">
    <property type="entry name" value="NHL repeat"/>
    <property type="match status" value="1"/>
</dbReference>
<feature type="domain" description="PPM-type phosphatase" evidence="2">
    <location>
        <begin position="4"/>
        <end position="249"/>
    </location>
</feature>
<evidence type="ECO:0000256" key="1">
    <source>
        <dbReference type="ARBA" id="ARBA00022737"/>
    </source>
</evidence>
<dbReference type="RefSeq" id="WP_119321185.1">
    <property type="nucleotide sequence ID" value="NZ_AP025739.1"/>
</dbReference>
<protein>
    <recommendedName>
        <fullName evidence="2">PPM-type phosphatase domain-containing protein</fullName>
    </recommendedName>
</protein>
<evidence type="ECO:0000313" key="4">
    <source>
        <dbReference type="Proteomes" id="UP000287394"/>
    </source>
</evidence>
<dbReference type="PANTHER" id="PTHR13832">
    <property type="entry name" value="PROTEIN PHOSPHATASE 2C"/>
    <property type="match status" value="1"/>
</dbReference>
<dbReference type="InterPro" id="IPR001258">
    <property type="entry name" value="NHL_repeat"/>
</dbReference>
<dbReference type="Gene3D" id="2.120.10.30">
    <property type="entry name" value="TolB, C-terminal domain"/>
    <property type="match status" value="1"/>
</dbReference>
<reference evidence="3 4" key="1">
    <citation type="journal article" date="2019" name="Int. J. Syst. Evol. Microbiol.">
        <title>Capsulimonas corticalis gen. nov., sp. nov., an aerobic capsulated bacterium, of a novel bacterial order, Capsulimonadales ord. nov., of the class Armatimonadia of the phylum Armatimonadetes.</title>
        <authorList>
            <person name="Li J."/>
            <person name="Kudo C."/>
            <person name="Tonouchi A."/>
        </authorList>
    </citation>
    <scope>NUCLEOTIDE SEQUENCE [LARGE SCALE GENOMIC DNA]</scope>
    <source>
        <strain evidence="3 4">AX-7</strain>
    </source>
</reference>
<dbReference type="SUPFAM" id="SSF81606">
    <property type="entry name" value="PP2C-like"/>
    <property type="match status" value="1"/>
</dbReference>
<dbReference type="GO" id="GO:0004722">
    <property type="term" value="F:protein serine/threonine phosphatase activity"/>
    <property type="evidence" value="ECO:0007669"/>
    <property type="project" value="InterPro"/>
</dbReference>
<dbReference type="PANTHER" id="PTHR13832:SF827">
    <property type="entry name" value="PROTEIN PHOSPHATASE 1L"/>
    <property type="match status" value="1"/>
</dbReference>
<dbReference type="InterPro" id="IPR015655">
    <property type="entry name" value="PP2C"/>
</dbReference>
<dbReference type="OrthoDB" id="9801841at2"/>
<dbReference type="Gene3D" id="3.60.40.10">
    <property type="entry name" value="PPM-type phosphatase domain"/>
    <property type="match status" value="1"/>
</dbReference>
<accession>A0A402CUV7</accession>
<dbReference type="AlphaFoldDB" id="A0A402CUV7"/>
<name>A0A402CUV7_9BACT</name>
<dbReference type="Proteomes" id="UP000287394">
    <property type="component" value="Chromosome"/>
</dbReference>
<dbReference type="Pfam" id="PF13672">
    <property type="entry name" value="PP2C_2"/>
    <property type="match status" value="1"/>
</dbReference>
<dbReference type="SMART" id="SM00331">
    <property type="entry name" value="PP2C_SIG"/>
    <property type="match status" value="1"/>
</dbReference>
<sequence>MNLLIGAKTDLGKRANNEDFYAVVDVQQSHLRADGVLIVADGMGGRNFGETASTAAVEAVAETLVDLLDAQRGDRVHVEDALDSALRKANARVYELSREGEHAEGMGTTCVAAVIEGGRLFIGHAGDSRAYVIRNHKLEQLTNDHSYVAEQVRAGVISEESARKSRFRNVITRAVGIEPAISPDVVGYPLDGIDAVLICTDGLTGPVRDPDIERILLAAPSAQIAADKLVGLAKNNGGSDNITAVVVRFSEGAIAPDTVMPEVDDQNDFLNTRKWSPPSSPRPVGQSILVGLLLLFLCSTIYLVSVANEAGYEWRFGVPPLVKPDPPPVHVRDFQHLSYGAPETFYETSVRSGPLTHSEADDTITAVTQEGDIVTLATDGKTSYKFPLSDGAAPATAEGETPRKAPAEGNVHFAVDSQGNLYVSDAAAHSIVKFKSSGEKIGPIAKGQLKNPEAIAVSDDGTVYVVDGGHLMAIHPAKSAASGGSVTETP</sequence>
<dbReference type="InterPro" id="IPR036457">
    <property type="entry name" value="PPM-type-like_dom_sf"/>
</dbReference>
<dbReference type="EMBL" id="AP025739">
    <property type="protein sequence ID" value="BDI30211.1"/>
    <property type="molecule type" value="Genomic_DNA"/>
</dbReference>
<keyword evidence="1" id="KW-0677">Repeat</keyword>
<dbReference type="CDD" id="cd00143">
    <property type="entry name" value="PP2Cc"/>
    <property type="match status" value="1"/>
</dbReference>
<evidence type="ECO:0000313" key="3">
    <source>
        <dbReference type="EMBL" id="BDI30211.1"/>
    </source>
</evidence>
<dbReference type="KEGG" id="ccot:CCAX7_22620"/>
<dbReference type="InterPro" id="IPR011042">
    <property type="entry name" value="6-blade_b-propeller_TolB-like"/>
</dbReference>
<dbReference type="PROSITE" id="PS51125">
    <property type="entry name" value="NHL"/>
    <property type="match status" value="1"/>
</dbReference>
<keyword evidence="4" id="KW-1185">Reference proteome</keyword>
<dbReference type="PROSITE" id="PS51746">
    <property type="entry name" value="PPM_2"/>
    <property type="match status" value="1"/>
</dbReference>
<organism evidence="3 4">
    <name type="scientific">Capsulimonas corticalis</name>
    <dbReference type="NCBI Taxonomy" id="2219043"/>
    <lineage>
        <taxon>Bacteria</taxon>
        <taxon>Bacillati</taxon>
        <taxon>Armatimonadota</taxon>
        <taxon>Armatimonadia</taxon>
        <taxon>Capsulimonadales</taxon>
        <taxon>Capsulimonadaceae</taxon>
        <taxon>Capsulimonas</taxon>
    </lineage>
</organism>
<proteinExistence type="predicted"/>